<protein>
    <submittedName>
        <fullName evidence="1">Uncharacterized protein</fullName>
    </submittedName>
</protein>
<dbReference type="EMBL" id="MU003841">
    <property type="protein sequence ID" value="KAF2717576.1"/>
    <property type="molecule type" value="Genomic_DNA"/>
</dbReference>
<reference evidence="1" key="1">
    <citation type="journal article" date="2020" name="Stud. Mycol.">
        <title>101 Dothideomycetes genomes: a test case for predicting lifestyles and emergence of pathogens.</title>
        <authorList>
            <person name="Haridas S."/>
            <person name="Albert R."/>
            <person name="Binder M."/>
            <person name="Bloem J."/>
            <person name="Labutti K."/>
            <person name="Salamov A."/>
            <person name="Andreopoulos B."/>
            <person name="Baker S."/>
            <person name="Barry K."/>
            <person name="Bills G."/>
            <person name="Bluhm B."/>
            <person name="Cannon C."/>
            <person name="Castanera R."/>
            <person name="Culley D."/>
            <person name="Daum C."/>
            <person name="Ezra D."/>
            <person name="Gonzalez J."/>
            <person name="Henrissat B."/>
            <person name="Kuo A."/>
            <person name="Liang C."/>
            <person name="Lipzen A."/>
            <person name="Lutzoni F."/>
            <person name="Magnuson J."/>
            <person name="Mondo S."/>
            <person name="Nolan M."/>
            <person name="Ohm R."/>
            <person name="Pangilinan J."/>
            <person name="Park H.-J."/>
            <person name="Ramirez L."/>
            <person name="Alfaro M."/>
            <person name="Sun H."/>
            <person name="Tritt A."/>
            <person name="Yoshinaga Y."/>
            <person name="Zwiers L.-H."/>
            <person name="Turgeon B."/>
            <person name="Goodwin S."/>
            <person name="Spatafora J."/>
            <person name="Crous P."/>
            <person name="Grigoriev I."/>
        </authorList>
    </citation>
    <scope>NUCLEOTIDE SEQUENCE</scope>
    <source>
        <strain evidence="1">CBS 116435</strain>
    </source>
</reference>
<name>A0A9P4Q346_9PEZI</name>
<organism evidence="1 2">
    <name type="scientific">Polychaeton citri CBS 116435</name>
    <dbReference type="NCBI Taxonomy" id="1314669"/>
    <lineage>
        <taxon>Eukaryota</taxon>
        <taxon>Fungi</taxon>
        <taxon>Dikarya</taxon>
        <taxon>Ascomycota</taxon>
        <taxon>Pezizomycotina</taxon>
        <taxon>Dothideomycetes</taxon>
        <taxon>Dothideomycetidae</taxon>
        <taxon>Capnodiales</taxon>
        <taxon>Capnodiaceae</taxon>
        <taxon>Polychaeton</taxon>
    </lineage>
</organism>
<sequence length="120" mass="13286">MIARDTALPPTSGCHPACPCHLESWSPPIGSWPQFSILRTSLHICVIVTLDLAVALICSSPIKTTVINVYIHRSVDNPPPNCSHPIWAFQSDPIIHVQRFLRPSRIVPRQILIPAKQPVS</sequence>
<dbReference type="Proteomes" id="UP000799441">
    <property type="component" value="Unassembled WGS sequence"/>
</dbReference>
<evidence type="ECO:0000313" key="1">
    <source>
        <dbReference type="EMBL" id="KAF2717576.1"/>
    </source>
</evidence>
<dbReference type="AlphaFoldDB" id="A0A9P4Q346"/>
<accession>A0A9P4Q346</accession>
<keyword evidence="2" id="KW-1185">Reference proteome</keyword>
<evidence type="ECO:0000313" key="2">
    <source>
        <dbReference type="Proteomes" id="UP000799441"/>
    </source>
</evidence>
<comment type="caution">
    <text evidence="1">The sequence shown here is derived from an EMBL/GenBank/DDBJ whole genome shotgun (WGS) entry which is preliminary data.</text>
</comment>
<proteinExistence type="predicted"/>
<gene>
    <name evidence="1" type="ORF">K431DRAFT_288453</name>
</gene>